<dbReference type="Proteomes" id="UP000641803">
    <property type="component" value="Unassembled WGS sequence"/>
</dbReference>
<keyword evidence="3" id="KW-1185">Reference proteome</keyword>
<protein>
    <submittedName>
        <fullName evidence="2">Uncharacterized protein</fullName>
    </submittedName>
</protein>
<name>A0ABR8RP52_9CELL</name>
<gene>
    <name evidence="2" type="ORF">H9652_04030</name>
</gene>
<dbReference type="EMBL" id="JACSQQ010000005">
    <property type="protein sequence ID" value="MBD7949577.1"/>
    <property type="molecule type" value="Genomic_DNA"/>
</dbReference>
<comment type="caution">
    <text evidence="2">The sequence shown here is derived from an EMBL/GenBank/DDBJ whole genome shotgun (WGS) entry which is preliminary data.</text>
</comment>
<evidence type="ECO:0000256" key="1">
    <source>
        <dbReference type="SAM" id="MobiDB-lite"/>
    </source>
</evidence>
<sequence>MSRPTGNTPFPDRARTLHPRQHGMEVTTPERPIPVRAWIVTVKGEDLEIDGDAMAWTERAVRVRYVDKFGHLDSAWVWANAVTRR</sequence>
<evidence type="ECO:0000313" key="2">
    <source>
        <dbReference type="EMBL" id="MBD7949577.1"/>
    </source>
</evidence>
<proteinExistence type="predicted"/>
<reference evidence="2 3" key="1">
    <citation type="submission" date="2020-08" db="EMBL/GenBank/DDBJ databases">
        <title>A Genomic Blueprint of the Chicken Gut Microbiome.</title>
        <authorList>
            <person name="Gilroy R."/>
            <person name="Ravi A."/>
            <person name="Getino M."/>
            <person name="Pursley I."/>
            <person name="Horton D.L."/>
            <person name="Alikhan N.-F."/>
            <person name="Baker D."/>
            <person name="Gharbi K."/>
            <person name="Hall N."/>
            <person name="Watson M."/>
            <person name="Adriaenssens E.M."/>
            <person name="Foster-Nyarko E."/>
            <person name="Jarju S."/>
            <person name="Secka A."/>
            <person name="Antonio M."/>
            <person name="Oren A."/>
            <person name="Chaudhuri R."/>
            <person name="La Ragione R.M."/>
            <person name="Hildebrand F."/>
            <person name="Pallen M.J."/>
        </authorList>
    </citation>
    <scope>NUCLEOTIDE SEQUENCE [LARGE SCALE GENOMIC DNA]</scope>
    <source>
        <strain evidence="2 3">Sa4CUA1</strain>
    </source>
</reference>
<feature type="region of interest" description="Disordered" evidence="1">
    <location>
        <begin position="1"/>
        <end position="29"/>
    </location>
</feature>
<evidence type="ECO:0000313" key="3">
    <source>
        <dbReference type="Proteomes" id="UP000641803"/>
    </source>
</evidence>
<accession>A0ABR8RP52</accession>
<dbReference type="RefSeq" id="WP_191794986.1">
    <property type="nucleotide sequence ID" value="NZ_JACSQQ010000005.1"/>
</dbReference>
<organism evidence="2 3">
    <name type="scientific">Oerskovia rustica</name>
    <dbReference type="NCBI Taxonomy" id="2762237"/>
    <lineage>
        <taxon>Bacteria</taxon>
        <taxon>Bacillati</taxon>
        <taxon>Actinomycetota</taxon>
        <taxon>Actinomycetes</taxon>
        <taxon>Micrococcales</taxon>
        <taxon>Cellulomonadaceae</taxon>
        <taxon>Oerskovia</taxon>
    </lineage>
</organism>